<sequence length="399" mass="43572">MHAPSNAARPPLPPSPRRPSWHHPIAPPLGLPNLQLLLFTRLVAGPVLLLSTLVLFRRHRKVVHAAAYKYPNGETIELGLLARIPHHSYFLWELTRRHHILRALQDDIDATRALSRYQDPQAAFIKAALPLSVRRRAPLYPHPTTSKFVRAEDGVRTRSHPARTIDSTQAWLPSYTRDRDVPPQRWLPSRRRVQGGLMDGGEASEAEACLARMASHTTPFGTGSRLRVYGGVNLRRACSSLCCRPGIASGEYGGGSRWAPRIAVGGAGAGSTVAAPAPQRARLARARARTPPADARCVQVVSTPAPGHARSSSVPALPYRMLYAVVAMDTVAIYDTQARPVCLLTKLHYDDFWRVPDGLVRDGYSTLVTVDEIPHASHAADSADCGPAFSGDFGRVELA</sequence>
<organism evidence="2 3">
    <name type="scientific">Mycena metata</name>
    <dbReference type="NCBI Taxonomy" id="1033252"/>
    <lineage>
        <taxon>Eukaryota</taxon>
        <taxon>Fungi</taxon>
        <taxon>Dikarya</taxon>
        <taxon>Basidiomycota</taxon>
        <taxon>Agaricomycotina</taxon>
        <taxon>Agaricomycetes</taxon>
        <taxon>Agaricomycetidae</taxon>
        <taxon>Agaricales</taxon>
        <taxon>Marasmiineae</taxon>
        <taxon>Mycenaceae</taxon>
        <taxon>Mycena</taxon>
    </lineage>
</organism>
<dbReference type="Proteomes" id="UP001215598">
    <property type="component" value="Unassembled WGS sequence"/>
</dbReference>
<comment type="caution">
    <text evidence="2">The sequence shown here is derived from an EMBL/GenBank/DDBJ whole genome shotgun (WGS) entry which is preliminary data.</text>
</comment>
<dbReference type="EMBL" id="JARKIB010000586">
    <property type="protein sequence ID" value="KAJ7698522.1"/>
    <property type="molecule type" value="Genomic_DNA"/>
</dbReference>
<reference evidence="2" key="1">
    <citation type="submission" date="2023-03" db="EMBL/GenBank/DDBJ databases">
        <title>Massive genome expansion in bonnet fungi (Mycena s.s.) driven by repeated elements and novel gene families across ecological guilds.</title>
        <authorList>
            <consortium name="Lawrence Berkeley National Laboratory"/>
            <person name="Harder C.B."/>
            <person name="Miyauchi S."/>
            <person name="Viragh M."/>
            <person name="Kuo A."/>
            <person name="Thoen E."/>
            <person name="Andreopoulos B."/>
            <person name="Lu D."/>
            <person name="Skrede I."/>
            <person name="Drula E."/>
            <person name="Henrissat B."/>
            <person name="Morin E."/>
            <person name="Kohler A."/>
            <person name="Barry K."/>
            <person name="LaButti K."/>
            <person name="Morin E."/>
            <person name="Salamov A."/>
            <person name="Lipzen A."/>
            <person name="Mereny Z."/>
            <person name="Hegedus B."/>
            <person name="Baldrian P."/>
            <person name="Stursova M."/>
            <person name="Weitz H."/>
            <person name="Taylor A."/>
            <person name="Grigoriev I.V."/>
            <person name="Nagy L.G."/>
            <person name="Martin F."/>
            <person name="Kauserud H."/>
        </authorList>
    </citation>
    <scope>NUCLEOTIDE SEQUENCE</scope>
    <source>
        <strain evidence="2">CBHHK182m</strain>
    </source>
</reference>
<name>A0AAD7DUD4_9AGAR</name>
<gene>
    <name evidence="2" type="ORF">B0H16DRAFT_1749630</name>
</gene>
<keyword evidence="3" id="KW-1185">Reference proteome</keyword>
<feature type="region of interest" description="Disordered" evidence="1">
    <location>
        <begin position="1"/>
        <end position="21"/>
    </location>
</feature>
<proteinExistence type="predicted"/>
<evidence type="ECO:0000256" key="1">
    <source>
        <dbReference type="SAM" id="MobiDB-lite"/>
    </source>
</evidence>
<dbReference type="AlphaFoldDB" id="A0AAD7DUD4"/>
<evidence type="ECO:0000313" key="3">
    <source>
        <dbReference type="Proteomes" id="UP001215598"/>
    </source>
</evidence>
<protein>
    <submittedName>
        <fullName evidence="2">Uncharacterized protein</fullName>
    </submittedName>
</protein>
<accession>A0AAD7DUD4</accession>
<evidence type="ECO:0000313" key="2">
    <source>
        <dbReference type="EMBL" id="KAJ7698522.1"/>
    </source>
</evidence>